<reference evidence="1 2" key="1">
    <citation type="submission" date="2018-08" db="EMBL/GenBank/DDBJ databases">
        <title>Proposal of Muricauda 72 sp.nov. and Muricauda NH166 sp.nov., isolated from seawater.</title>
        <authorList>
            <person name="Cheng H."/>
            <person name="Wu Y.-H."/>
            <person name="Guo L.-L."/>
            <person name="Xu X.-W."/>
        </authorList>
    </citation>
    <scope>NUCLEOTIDE SEQUENCE [LARGE SCALE GENOMIC DNA]</scope>
    <source>
        <strain evidence="1 2">KCTC 22173</strain>
    </source>
</reference>
<organism evidence="1 2">
    <name type="scientific">Flagellimonas lutimaris</name>
    <dbReference type="NCBI Taxonomy" id="475082"/>
    <lineage>
        <taxon>Bacteria</taxon>
        <taxon>Pseudomonadati</taxon>
        <taxon>Bacteroidota</taxon>
        <taxon>Flavobacteriia</taxon>
        <taxon>Flavobacteriales</taxon>
        <taxon>Flavobacteriaceae</taxon>
        <taxon>Flagellimonas</taxon>
    </lineage>
</organism>
<dbReference type="Pfam" id="PF01289">
    <property type="entry name" value="Thiol_cytolysin"/>
    <property type="match status" value="1"/>
</dbReference>
<sequence>MLSSYPVHTLSILKNRFEGCMTLISSLLNLKNQIIMKTTQSHFKAGMYILVFSLALIIVASCSKESTEPGPEQGEEQEESEDIKTYLNNLSYNPDEMLNVQSDTGTSSENLDSSAGTAAGITVNCSTDSYNIRSNFENVAIFDPGLGVIYPGALVKGNSGMLDGVPEPLQVPRAPAKLRVLLPGIGSGGNVTVDNPSFTNVDASIDEVLEYWNSEIATQGYEIDSDAYFESTTAYSSQQFSLDLGVSAEWSKGSSFEGQFQYGTSTTSNTAAVLYRQVFYDVIMESPASPASVFADDVSLADIESVINAGTPPAYVSSVSYGRIIMIRLEAEEIITTVNLAAALEYAAVSKKGEVDVNSDYEEVLEKSTISVVTIGGNAEVASQVITGTSLEEGPGSLNDVIGGENALYSRDNPGAPIAYTIKYLKDDKIAKMGYSTDYTATTCSAEDYFHDKIKVINDFDVKNIRVKINYDGGSDLPADTEWQKGEFITIKDETEMEFQVPPGAYNVDVTIDYYNFGWNDLVDEELGYVGSKKCYRAYNPSGFENSAYDNNCKD</sequence>
<dbReference type="Gene3D" id="3.30.1040.20">
    <property type="match status" value="1"/>
</dbReference>
<dbReference type="SUPFAM" id="SSF56978">
    <property type="entry name" value="Perfringolysin"/>
    <property type="match status" value="1"/>
</dbReference>
<dbReference type="InterPro" id="IPR001869">
    <property type="entry name" value="Thiol_cytolysin"/>
</dbReference>
<protein>
    <recommendedName>
        <fullName evidence="3">Thiol-activated cytolysin</fullName>
    </recommendedName>
</protein>
<name>A0A3A1NCC3_9FLAO</name>
<proteinExistence type="predicted"/>
<dbReference type="Gene3D" id="3.90.840.10">
    <property type="entry name" value="Thiol-activated cytolysin superfamily/Thiol-activated cytolysin, alpha-beta domain"/>
    <property type="match status" value="1"/>
</dbReference>
<gene>
    <name evidence="1" type="ORF">D2V08_11860</name>
</gene>
<evidence type="ECO:0008006" key="3">
    <source>
        <dbReference type="Google" id="ProtNLM"/>
    </source>
</evidence>
<dbReference type="OrthoDB" id="662759at2"/>
<accession>A0A3A1NCC3</accession>
<dbReference type="PRINTS" id="PR01400">
    <property type="entry name" value="TACYTOLYSIN"/>
</dbReference>
<comment type="caution">
    <text evidence="1">The sequence shown here is derived from an EMBL/GenBank/DDBJ whole genome shotgun (WGS) entry which is preliminary data.</text>
</comment>
<dbReference type="InterPro" id="IPR036359">
    <property type="entry name" value="Thiol_cytolysin_sf"/>
</dbReference>
<dbReference type="Gene3D" id="3.40.30.40">
    <property type="entry name" value="Perfringolysin"/>
    <property type="match status" value="1"/>
</dbReference>
<evidence type="ECO:0000313" key="2">
    <source>
        <dbReference type="Proteomes" id="UP000266067"/>
    </source>
</evidence>
<dbReference type="InterPro" id="IPR036363">
    <property type="entry name" value="Thiol_cytolysin_ab_sf"/>
</dbReference>
<keyword evidence="2" id="KW-1185">Reference proteome</keyword>
<dbReference type="GO" id="GO:0015485">
    <property type="term" value="F:cholesterol binding"/>
    <property type="evidence" value="ECO:0007669"/>
    <property type="project" value="InterPro"/>
</dbReference>
<dbReference type="AlphaFoldDB" id="A0A3A1NCC3"/>
<dbReference type="Proteomes" id="UP000266067">
    <property type="component" value="Unassembled WGS sequence"/>
</dbReference>
<dbReference type="EMBL" id="QXFH01000072">
    <property type="protein sequence ID" value="RIV33093.1"/>
    <property type="molecule type" value="Genomic_DNA"/>
</dbReference>
<evidence type="ECO:0000313" key="1">
    <source>
        <dbReference type="EMBL" id="RIV33093.1"/>
    </source>
</evidence>